<feature type="transmembrane region" description="Helical" evidence="2">
    <location>
        <begin position="74"/>
        <end position="92"/>
    </location>
</feature>
<dbReference type="AlphaFoldDB" id="A0A5C8HYN1"/>
<evidence type="ECO:0000256" key="1">
    <source>
        <dbReference type="SAM" id="MobiDB-lite"/>
    </source>
</evidence>
<reference evidence="3 4" key="1">
    <citation type="submission" date="2019-08" db="EMBL/GenBank/DDBJ databases">
        <authorList>
            <person name="Dong K."/>
        </authorList>
    </citation>
    <scope>NUCLEOTIDE SEQUENCE [LARGE SCALE GENOMIC DNA]</scope>
    <source>
        <strain evidence="3 4">JCM14558</strain>
    </source>
</reference>
<dbReference type="EMBL" id="VRSV01000002">
    <property type="protein sequence ID" value="TXK10440.1"/>
    <property type="molecule type" value="Genomic_DNA"/>
</dbReference>
<keyword evidence="4" id="KW-1185">Reference proteome</keyword>
<sequence length="231" mass="25141">MAQSDGLARRSDDSAGRALARSRAYTPASRGNEPDDDDDFEERKPPARPSVADKPGAPVIVKLPLPFTVGLSQVAWILSMAVGAVVVVYMFVIREAQLPAIIDIVKAVDATRADETYTAAADIIFWVIFGMQVLLLFIQIMLQVSFSNRRPNVRWWQFGVLLTQAGVVLIARELLAVGDRGIPLERIMLIQLGLALLGLLIGLFPPALRWTARGHDVRRGPIGSGSSSSDL</sequence>
<dbReference type="RefSeq" id="WP_147895609.1">
    <property type="nucleotide sequence ID" value="NZ_BAAANR010000001.1"/>
</dbReference>
<evidence type="ECO:0000313" key="3">
    <source>
        <dbReference type="EMBL" id="TXK10440.1"/>
    </source>
</evidence>
<proteinExistence type="predicted"/>
<accession>A0A5C8HYN1</accession>
<evidence type="ECO:0000313" key="4">
    <source>
        <dbReference type="Proteomes" id="UP000321034"/>
    </source>
</evidence>
<feature type="transmembrane region" description="Helical" evidence="2">
    <location>
        <begin position="123"/>
        <end position="142"/>
    </location>
</feature>
<dbReference type="OrthoDB" id="5065014at2"/>
<name>A0A5C8HYN1_9MICO</name>
<feature type="transmembrane region" description="Helical" evidence="2">
    <location>
        <begin position="187"/>
        <end position="208"/>
    </location>
</feature>
<comment type="caution">
    <text evidence="3">The sequence shown here is derived from an EMBL/GenBank/DDBJ whole genome shotgun (WGS) entry which is preliminary data.</text>
</comment>
<evidence type="ECO:0000256" key="2">
    <source>
        <dbReference type="SAM" id="Phobius"/>
    </source>
</evidence>
<feature type="transmembrane region" description="Helical" evidence="2">
    <location>
        <begin position="154"/>
        <end position="175"/>
    </location>
</feature>
<gene>
    <name evidence="3" type="ORF">FVP77_16570</name>
</gene>
<organism evidence="3 4">
    <name type="scientific">Microbacterium hatanonis</name>
    <dbReference type="NCBI Taxonomy" id="404366"/>
    <lineage>
        <taxon>Bacteria</taxon>
        <taxon>Bacillati</taxon>
        <taxon>Actinomycetota</taxon>
        <taxon>Actinomycetes</taxon>
        <taxon>Micrococcales</taxon>
        <taxon>Microbacteriaceae</taxon>
        <taxon>Microbacterium</taxon>
    </lineage>
</organism>
<keyword evidence="2" id="KW-0812">Transmembrane</keyword>
<keyword evidence="2" id="KW-1133">Transmembrane helix</keyword>
<protein>
    <submittedName>
        <fullName evidence="3">Uncharacterized protein</fullName>
    </submittedName>
</protein>
<dbReference type="Proteomes" id="UP000321034">
    <property type="component" value="Unassembled WGS sequence"/>
</dbReference>
<feature type="region of interest" description="Disordered" evidence="1">
    <location>
        <begin position="1"/>
        <end position="53"/>
    </location>
</feature>
<keyword evidence="2" id="KW-0472">Membrane</keyword>